<dbReference type="OrthoDB" id="7336207at2"/>
<dbReference type="Pfam" id="PF04909">
    <property type="entry name" value="Amidohydro_2"/>
    <property type="match status" value="1"/>
</dbReference>
<dbReference type="GO" id="GO:0019748">
    <property type="term" value="P:secondary metabolic process"/>
    <property type="evidence" value="ECO:0007669"/>
    <property type="project" value="TreeGrafter"/>
</dbReference>
<dbReference type="InterPro" id="IPR032466">
    <property type="entry name" value="Metal_Hydrolase"/>
</dbReference>
<keyword evidence="4" id="KW-1185">Reference proteome</keyword>
<evidence type="ECO:0000313" key="3">
    <source>
        <dbReference type="EMBL" id="PPQ28474.1"/>
    </source>
</evidence>
<proteinExistence type="predicted"/>
<sequence length="357" mass="40245">MSDRPAPIDCDVHPVVPDIKALLPYLDDHWQEAVVRRGIEGLTTISYPTRNPLSFRQDWRDESGRTAMDAATLGRQALDPFGTRLAICNCLYGVQAQYSEDLGVAMSRALNDWIAREWLDRDPRLRASIVVPMQNAELAVDEINRCAADKRFVQVLLLVGSEVTLGRRQNWPIYAAAERHGLPVGIHAGSMYRHPMTPVGWPTTFTEEYVNQATAFQSQLTSLIAEGVFAKFPSLTVVLMESGVSWLPAWMWRLTKFWKGLRSEIPWVADPPSSIVRERVRLTLQPFDAPPDAASVMRLMEHVGSDEMLLFSTDYPHWQFDGTDALPAGLDASIARKIMAENPLRTYVRLNDRETTP</sequence>
<dbReference type="GO" id="GO:0016787">
    <property type="term" value="F:hydrolase activity"/>
    <property type="evidence" value="ECO:0007669"/>
    <property type="project" value="UniProtKB-KW"/>
</dbReference>
<evidence type="ECO:0000256" key="1">
    <source>
        <dbReference type="ARBA" id="ARBA00023239"/>
    </source>
</evidence>
<name>A0A2S6N1H4_RHOGL</name>
<dbReference type="Proteomes" id="UP000239724">
    <property type="component" value="Unassembled WGS sequence"/>
</dbReference>
<evidence type="ECO:0000259" key="2">
    <source>
        <dbReference type="Pfam" id="PF04909"/>
    </source>
</evidence>
<dbReference type="PANTHER" id="PTHR21240">
    <property type="entry name" value="2-AMINO-3-CARBOXYLMUCONATE-6-SEMIALDEHYDE DECARBOXYLASE"/>
    <property type="match status" value="1"/>
</dbReference>
<dbReference type="GO" id="GO:0005737">
    <property type="term" value="C:cytoplasm"/>
    <property type="evidence" value="ECO:0007669"/>
    <property type="project" value="TreeGrafter"/>
</dbReference>
<accession>A0A2S6N1H4</accession>
<dbReference type="AlphaFoldDB" id="A0A2S6N1H4"/>
<dbReference type="PANTHER" id="PTHR21240:SF28">
    <property type="entry name" value="ISO-OROTATE DECARBOXYLASE (EUROFUNG)"/>
    <property type="match status" value="1"/>
</dbReference>
<feature type="domain" description="Amidohydrolase-related" evidence="2">
    <location>
        <begin position="8"/>
        <end position="347"/>
    </location>
</feature>
<organism evidence="3 4">
    <name type="scientific">Rhodopila globiformis</name>
    <name type="common">Rhodopseudomonas globiformis</name>
    <dbReference type="NCBI Taxonomy" id="1071"/>
    <lineage>
        <taxon>Bacteria</taxon>
        <taxon>Pseudomonadati</taxon>
        <taxon>Pseudomonadota</taxon>
        <taxon>Alphaproteobacteria</taxon>
        <taxon>Acetobacterales</taxon>
        <taxon>Acetobacteraceae</taxon>
        <taxon>Rhodopila</taxon>
    </lineage>
</organism>
<dbReference type="EMBL" id="NHRY01000243">
    <property type="protein sequence ID" value="PPQ28474.1"/>
    <property type="molecule type" value="Genomic_DNA"/>
</dbReference>
<dbReference type="SUPFAM" id="SSF51556">
    <property type="entry name" value="Metallo-dependent hydrolases"/>
    <property type="match status" value="1"/>
</dbReference>
<dbReference type="Gene3D" id="3.20.20.140">
    <property type="entry name" value="Metal-dependent hydrolases"/>
    <property type="match status" value="1"/>
</dbReference>
<evidence type="ECO:0000313" key="4">
    <source>
        <dbReference type="Proteomes" id="UP000239724"/>
    </source>
</evidence>
<protein>
    <submittedName>
        <fullName evidence="3">Hydrolase</fullName>
    </submittedName>
</protein>
<dbReference type="GO" id="GO:0016831">
    <property type="term" value="F:carboxy-lyase activity"/>
    <property type="evidence" value="ECO:0007669"/>
    <property type="project" value="InterPro"/>
</dbReference>
<dbReference type="InterPro" id="IPR006680">
    <property type="entry name" value="Amidohydro-rel"/>
</dbReference>
<dbReference type="RefSeq" id="WP_104521424.1">
    <property type="nucleotide sequence ID" value="NZ_NHRY01000243.1"/>
</dbReference>
<keyword evidence="1" id="KW-0456">Lyase</keyword>
<gene>
    <name evidence="3" type="ORF">CCS01_24375</name>
</gene>
<reference evidence="3 4" key="1">
    <citation type="journal article" date="2018" name="Arch. Microbiol.">
        <title>New insights into the metabolic potential of the phototrophic purple bacterium Rhodopila globiformis DSM 161(T) from its draft genome sequence and evidence for a vanadium-dependent nitrogenase.</title>
        <authorList>
            <person name="Imhoff J.F."/>
            <person name="Rahn T."/>
            <person name="Kunzel S."/>
            <person name="Neulinger S.C."/>
        </authorList>
    </citation>
    <scope>NUCLEOTIDE SEQUENCE [LARGE SCALE GENOMIC DNA]</scope>
    <source>
        <strain evidence="3 4">DSM 161</strain>
    </source>
</reference>
<keyword evidence="3" id="KW-0378">Hydrolase</keyword>
<dbReference type="InterPro" id="IPR032465">
    <property type="entry name" value="ACMSD"/>
</dbReference>
<comment type="caution">
    <text evidence="3">The sequence shown here is derived from an EMBL/GenBank/DDBJ whole genome shotgun (WGS) entry which is preliminary data.</text>
</comment>